<sequence length="294" mass="33871">MQEAVPGMELKLERLLRFYPRAATMDNFVFSNDNPFELRAAIICSGHCLFAKEHVPLTKIFTDMVSRSSKLPLRCWVQLLMSSEIEDIFSPLDPDTYDHTNKFPLDLCSATLRLLSESKTNLTQGFDSPLLLDFLDALPYFLDEFYDRVLHMFSKFVKDPSLREPSLPQSLRMVAAIIKFLLHRLSFSESDMSLYESLYTAVSWIMRQRFSSQETTPIMTILGDIPVSFAIQEDLDLISYSQHMLRYITTSAYQSLAMMVPSPYPLRDLRSMVHYMTIHWDHTLACSGSLYGVP</sequence>
<organism evidence="1 2">
    <name type="scientific">Armillaria tabescens</name>
    <name type="common">Ringless honey mushroom</name>
    <name type="synonym">Agaricus tabescens</name>
    <dbReference type="NCBI Taxonomy" id="1929756"/>
    <lineage>
        <taxon>Eukaryota</taxon>
        <taxon>Fungi</taxon>
        <taxon>Dikarya</taxon>
        <taxon>Basidiomycota</taxon>
        <taxon>Agaricomycotina</taxon>
        <taxon>Agaricomycetes</taxon>
        <taxon>Agaricomycetidae</taxon>
        <taxon>Agaricales</taxon>
        <taxon>Marasmiineae</taxon>
        <taxon>Physalacriaceae</taxon>
        <taxon>Desarmillaria</taxon>
    </lineage>
</organism>
<dbReference type="AlphaFoldDB" id="A0AA39NB77"/>
<accession>A0AA39NB77</accession>
<evidence type="ECO:0000313" key="1">
    <source>
        <dbReference type="EMBL" id="KAK0462436.1"/>
    </source>
</evidence>
<name>A0AA39NB77_ARMTA</name>
<dbReference type="RefSeq" id="XP_060334048.1">
    <property type="nucleotide sequence ID" value="XM_060472354.1"/>
</dbReference>
<dbReference type="EMBL" id="JAUEPS010000009">
    <property type="protein sequence ID" value="KAK0462436.1"/>
    <property type="molecule type" value="Genomic_DNA"/>
</dbReference>
<protein>
    <submittedName>
        <fullName evidence="1">Uncharacterized protein</fullName>
    </submittedName>
</protein>
<reference evidence="1" key="1">
    <citation type="submission" date="2023-06" db="EMBL/GenBank/DDBJ databases">
        <authorList>
            <consortium name="Lawrence Berkeley National Laboratory"/>
            <person name="Ahrendt S."/>
            <person name="Sahu N."/>
            <person name="Indic B."/>
            <person name="Wong-Bajracharya J."/>
            <person name="Merenyi Z."/>
            <person name="Ke H.-M."/>
            <person name="Monk M."/>
            <person name="Kocsube S."/>
            <person name="Drula E."/>
            <person name="Lipzen A."/>
            <person name="Balint B."/>
            <person name="Henrissat B."/>
            <person name="Andreopoulos B."/>
            <person name="Martin F.M."/>
            <person name="Harder C.B."/>
            <person name="Rigling D."/>
            <person name="Ford K.L."/>
            <person name="Foster G.D."/>
            <person name="Pangilinan J."/>
            <person name="Papanicolaou A."/>
            <person name="Barry K."/>
            <person name="LaButti K."/>
            <person name="Viragh M."/>
            <person name="Koriabine M."/>
            <person name="Yan M."/>
            <person name="Riley R."/>
            <person name="Champramary S."/>
            <person name="Plett K.L."/>
            <person name="Tsai I.J."/>
            <person name="Slot J."/>
            <person name="Sipos G."/>
            <person name="Plett J."/>
            <person name="Nagy L.G."/>
            <person name="Grigoriev I.V."/>
        </authorList>
    </citation>
    <scope>NUCLEOTIDE SEQUENCE</scope>
    <source>
        <strain evidence="1">CCBAS 213</strain>
    </source>
</reference>
<comment type="caution">
    <text evidence="1">The sequence shown here is derived from an EMBL/GenBank/DDBJ whole genome shotgun (WGS) entry which is preliminary data.</text>
</comment>
<dbReference type="Proteomes" id="UP001175211">
    <property type="component" value="Unassembled WGS sequence"/>
</dbReference>
<evidence type="ECO:0000313" key="2">
    <source>
        <dbReference type="Proteomes" id="UP001175211"/>
    </source>
</evidence>
<proteinExistence type="predicted"/>
<dbReference type="GeneID" id="85355902"/>
<keyword evidence="2" id="KW-1185">Reference proteome</keyword>
<gene>
    <name evidence="1" type="ORF">EV420DRAFT_1524806</name>
</gene>